<keyword evidence="2" id="KW-1185">Reference proteome</keyword>
<evidence type="ECO:0000313" key="1">
    <source>
        <dbReference type="EMBL" id="TDU32675.1"/>
    </source>
</evidence>
<protein>
    <submittedName>
        <fullName evidence="1">Uncharacterized protein</fullName>
    </submittedName>
</protein>
<evidence type="ECO:0000313" key="2">
    <source>
        <dbReference type="Proteomes" id="UP000295341"/>
    </source>
</evidence>
<dbReference type="RefSeq" id="WP_133881159.1">
    <property type="nucleotide sequence ID" value="NZ_MWIN01000001.1"/>
</dbReference>
<name>A0A4S3KB17_9GAMM</name>
<dbReference type="AlphaFoldDB" id="A0A4S3KB17"/>
<gene>
    <name evidence="1" type="ORF">DFR24_2075</name>
</gene>
<reference evidence="1 2" key="1">
    <citation type="submission" date="2019-03" db="EMBL/GenBank/DDBJ databases">
        <title>Genomic Encyclopedia of Type Strains, Phase IV (KMG-IV): sequencing the most valuable type-strain genomes for metagenomic binning, comparative biology and taxonomic classification.</title>
        <authorList>
            <person name="Goeker M."/>
        </authorList>
    </citation>
    <scope>NUCLEOTIDE SEQUENCE [LARGE SCALE GENOMIC DNA]</scope>
    <source>
        <strain evidence="1 2">DSM 26377</strain>
    </source>
</reference>
<accession>A0A4S3KB17</accession>
<dbReference type="EMBL" id="SOBT01000008">
    <property type="protein sequence ID" value="TDU32675.1"/>
    <property type="molecule type" value="Genomic_DNA"/>
</dbReference>
<sequence length="111" mass="12310">MSTVLPAGFEHLEPFLGWALETEPERAARRATSRFEDVKAFYDAAFPTTEAALDHLKDHRLEQLPAPSRTLLLLMLSFVEAALAVENYGQVTVPNACEVSRFEARTIGGSF</sequence>
<proteinExistence type="predicted"/>
<dbReference type="Proteomes" id="UP000295341">
    <property type="component" value="Unassembled WGS sequence"/>
</dbReference>
<organism evidence="1 2">
    <name type="scientific">Panacagrimonas perspica</name>
    <dbReference type="NCBI Taxonomy" id="381431"/>
    <lineage>
        <taxon>Bacteria</taxon>
        <taxon>Pseudomonadati</taxon>
        <taxon>Pseudomonadota</taxon>
        <taxon>Gammaproteobacteria</taxon>
        <taxon>Nevskiales</taxon>
        <taxon>Nevskiaceae</taxon>
        <taxon>Panacagrimonas</taxon>
    </lineage>
</organism>
<dbReference type="OrthoDB" id="6690820at2"/>
<comment type="caution">
    <text evidence="1">The sequence shown here is derived from an EMBL/GenBank/DDBJ whole genome shotgun (WGS) entry which is preliminary data.</text>
</comment>